<accession>A0A7Y0EE10</accession>
<comment type="caution">
    <text evidence="1">The sequence shown here is derived from an EMBL/GenBank/DDBJ whole genome shotgun (WGS) entry which is preliminary data.</text>
</comment>
<name>A0A7Y0EE10_9CLOT</name>
<protein>
    <submittedName>
        <fullName evidence="1">Uncharacterized protein</fullName>
    </submittedName>
</protein>
<reference evidence="1 2" key="1">
    <citation type="submission" date="2020-06" db="EMBL/GenBank/DDBJ databases">
        <title>Complete Genome Sequence of Clostridium muelleri sp. nov. P21T, an Acid-Alcohol Producing Acetogen Isolated from Old Hay.</title>
        <authorList>
            <person name="Duncan K.E."/>
            <person name="Tanner R.S."/>
        </authorList>
    </citation>
    <scope>NUCLEOTIDE SEQUENCE [LARGE SCALE GENOMIC DNA]</scope>
    <source>
        <strain evidence="1 2">P21</strain>
    </source>
</reference>
<sequence length="194" mass="22180">MLVSKLSYNNLSPLNKFYKKAEKENIVKESKSTKSTQNNSLEESIIEMAKKDAYNGEYMGREFMALRRACVNKVSPNRSLPMFQASNLMRNRYTFTNELSYWIAKLLELPFKGESTGISFGQDTAQIYSPNGEMIAAYHWQSGWTSVPTSAEIAKSDELKFAYYKAYHEAREVMKTRNISNARDTQGTLFNAEA</sequence>
<organism evidence="1 2">
    <name type="scientific">Clostridium muellerianum</name>
    <dbReference type="NCBI Taxonomy" id="2716538"/>
    <lineage>
        <taxon>Bacteria</taxon>
        <taxon>Bacillati</taxon>
        <taxon>Bacillota</taxon>
        <taxon>Clostridia</taxon>
        <taxon>Eubacteriales</taxon>
        <taxon>Clostridiaceae</taxon>
        <taxon>Clostridium</taxon>
    </lineage>
</organism>
<dbReference type="AlphaFoldDB" id="A0A7Y0EE10"/>
<dbReference type="RefSeq" id="WP_169296270.1">
    <property type="nucleotide sequence ID" value="NZ_JABBNI010000007.1"/>
</dbReference>
<dbReference type="EMBL" id="JABBNI010000007">
    <property type="protein sequence ID" value="NMM61658.1"/>
    <property type="molecule type" value="Genomic_DNA"/>
</dbReference>
<gene>
    <name evidence="1" type="ORF">HBE96_02915</name>
</gene>
<dbReference type="Proteomes" id="UP000537131">
    <property type="component" value="Unassembled WGS sequence"/>
</dbReference>
<keyword evidence="2" id="KW-1185">Reference proteome</keyword>
<proteinExistence type="predicted"/>
<evidence type="ECO:0000313" key="2">
    <source>
        <dbReference type="Proteomes" id="UP000537131"/>
    </source>
</evidence>
<evidence type="ECO:0000313" key="1">
    <source>
        <dbReference type="EMBL" id="NMM61658.1"/>
    </source>
</evidence>